<accession>A0A2P5WUD0</accession>
<organism evidence="1 2">
    <name type="scientific">Gossypium barbadense</name>
    <name type="common">Sea Island cotton</name>
    <name type="synonym">Hibiscus barbadensis</name>
    <dbReference type="NCBI Taxonomy" id="3634"/>
    <lineage>
        <taxon>Eukaryota</taxon>
        <taxon>Viridiplantae</taxon>
        <taxon>Streptophyta</taxon>
        <taxon>Embryophyta</taxon>
        <taxon>Tracheophyta</taxon>
        <taxon>Spermatophyta</taxon>
        <taxon>Magnoliopsida</taxon>
        <taxon>eudicotyledons</taxon>
        <taxon>Gunneridae</taxon>
        <taxon>Pentapetalae</taxon>
        <taxon>rosids</taxon>
        <taxon>malvids</taxon>
        <taxon>Malvales</taxon>
        <taxon>Malvaceae</taxon>
        <taxon>Malvoideae</taxon>
        <taxon>Gossypium</taxon>
    </lineage>
</organism>
<evidence type="ECO:0000313" key="1">
    <source>
        <dbReference type="EMBL" id="PPR94690.1"/>
    </source>
</evidence>
<name>A0A2P5WUD0_GOSBA</name>
<dbReference type="EMBL" id="KZ666457">
    <property type="protein sequence ID" value="PPR94690.1"/>
    <property type="molecule type" value="Genomic_DNA"/>
</dbReference>
<gene>
    <name evidence="1" type="ORF">GOBAR_AA25976</name>
</gene>
<reference evidence="1 2" key="1">
    <citation type="submission" date="2015-01" db="EMBL/GenBank/DDBJ databases">
        <title>Genome of allotetraploid Gossypium barbadense reveals genomic plasticity and fiber elongation in cotton evolution.</title>
        <authorList>
            <person name="Chen X."/>
            <person name="Liu X."/>
            <person name="Zhao B."/>
            <person name="Zheng H."/>
            <person name="Hu Y."/>
            <person name="Lu G."/>
            <person name="Yang C."/>
            <person name="Chen J."/>
            <person name="Shan C."/>
            <person name="Zhang L."/>
            <person name="Zhou Y."/>
            <person name="Wang L."/>
            <person name="Guo W."/>
            <person name="Bai Y."/>
            <person name="Ruan J."/>
            <person name="Shangguan X."/>
            <person name="Mao Y."/>
            <person name="Jiang J."/>
            <person name="Zhu Y."/>
            <person name="Lei J."/>
            <person name="Kang H."/>
            <person name="Chen S."/>
            <person name="He X."/>
            <person name="Wang R."/>
            <person name="Wang Y."/>
            <person name="Chen J."/>
            <person name="Wang L."/>
            <person name="Yu S."/>
            <person name="Wang B."/>
            <person name="Wei J."/>
            <person name="Song S."/>
            <person name="Lu X."/>
            <person name="Gao Z."/>
            <person name="Gu W."/>
            <person name="Deng X."/>
            <person name="Ma D."/>
            <person name="Wang S."/>
            <person name="Liang W."/>
            <person name="Fang L."/>
            <person name="Cai C."/>
            <person name="Zhu X."/>
            <person name="Zhou B."/>
            <person name="Zhang Y."/>
            <person name="Chen Z."/>
            <person name="Xu S."/>
            <person name="Zhu R."/>
            <person name="Wang S."/>
            <person name="Zhang T."/>
            <person name="Zhao G."/>
        </authorList>
    </citation>
    <scope>NUCLEOTIDE SEQUENCE [LARGE SCALE GENOMIC DNA]</scope>
    <source>
        <strain evidence="2">cv. Xinhai21</strain>
        <tissue evidence="1">Leaf</tissue>
    </source>
</reference>
<proteinExistence type="predicted"/>
<dbReference type="AlphaFoldDB" id="A0A2P5WUD0"/>
<dbReference type="Proteomes" id="UP000239757">
    <property type="component" value="Unassembled WGS sequence"/>
</dbReference>
<protein>
    <submittedName>
        <fullName evidence="1">Uncharacterized protein</fullName>
    </submittedName>
</protein>
<evidence type="ECO:0000313" key="2">
    <source>
        <dbReference type="Proteomes" id="UP000239757"/>
    </source>
</evidence>
<sequence>MDVQELLAIVVIEMLTFTYTLKKGGSQKVPIGLVSYTYLEESLSITHIEVVAKIDALRDNPLMPNHTSILKEKINSLIQVVTDQVVTEQVIEDKVQDVDALMNPKVTKEESKLDASSDEVKVAREVPTFISSS</sequence>